<accession>A0A653B1J1</accession>
<name>A0A653B1J1_ECTOL</name>
<dbReference type="AlphaFoldDB" id="A0A653B1J1"/>
<evidence type="ECO:0000313" key="1">
    <source>
        <dbReference type="EMBL" id="VDN62504.1"/>
    </source>
</evidence>
<reference evidence="1" key="1">
    <citation type="submission" date="2018-11" db="EMBL/GenBank/DDBJ databases">
        <authorList>
            <consortium name="Genoscope - CEA"/>
            <person name="William W."/>
        </authorList>
    </citation>
    <scope>NUCLEOTIDE SEQUENCE [LARGE SCALE GENOMIC DNA]</scope>
    <source>
        <strain evidence="1">T9AD</strain>
    </source>
</reference>
<proteinExistence type="predicted"/>
<organism evidence="1">
    <name type="scientific">Ectopseudomonas oleovorans</name>
    <name type="common">Pseudomonas oleovorans</name>
    <dbReference type="NCBI Taxonomy" id="301"/>
    <lineage>
        <taxon>Bacteria</taxon>
        <taxon>Pseudomonadati</taxon>
        <taxon>Pseudomonadota</taxon>
        <taxon>Gammaproteobacteria</taxon>
        <taxon>Pseudomonadales</taxon>
        <taxon>Pseudomonadaceae</taxon>
        <taxon>Ectopseudomonas</taxon>
    </lineage>
</organism>
<protein>
    <submittedName>
        <fullName evidence="1">Uncharacterized protein</fullName>
    </submittedName>
</protein>
<sequence length="83" mass="8743">MRLTWNLSDLLGLGAPEVPDADSLHPQTIADAARRAAAGDPARLVAAPQVPAPGDAVLPVRLWRALADEPARRHAVGRQPARA</sequence>
<gene>
    <name evidence="1" type="ORF">POT9AD_1517</name>
</gene>
<dbReference type="EMBL" id="LR130779">
    <property type="protein sequence ID" value="VDN62504.1"/>
    <property type="molecule type" value="Genomic_DNA"/>
</dbReference>